<dbReference type="EMBL" id="JAGTXO010000067">
    <property type="protein sequence ID" value="KAG8457562.1"/>
    <property type="molecule type" value="Genomic_DNA"/>
</dbReference>
<dbReference type="Pfam" id="PF01764">
    <property type="entry name" value="Lipase_3"/>
    <property type="match status" value="1"/>
</dbReference>
<dbReference type="AlphaFoldDB" id="A0A8J5XBE3"/>
<feature type="region of interest" description="Disordered" evidence="1">
    <location>
        <begin position="635"/>
        <end position="668"/>
    </location>
</feature>
<dbReference type="InterPro" id="IPR002921">
    <property type="entry name" value="Fungal_lipase-type"/>
</dbReference>
<feature type="compositionally biased region" description="Low complexity" evidence="1">
    <location>
        <begin position="175"/>
        <end position="192"/>
    </location>
</feature>
<gene>
    <name evidence="4" type="ORF">KFE25_003716</name>
</gene>
<dbReference type="GO" id="GO:0006629">
    <property type="term" value="P:lipid metabolic process"/>
    <property type="evidence" value="ECO:0007669"/>
    <property type="project" value="InterPro"/>
</dbReference>
<dbReference type="SUPFAM" id="SSF53474">
    <property type="entry name" value="alpha/beta-Hydrolases"/>
    <property type="match status" value="1"/>
</dbReference>
<feature type="signal peptide" evidence="2">
    <location>
        <begin position="1"/>
        <end position="16"/>
    </location>
</feature>
<feature type="compositionally biased region" description="Gly residues" evidence="1">
    <location>
        <begin position="839"/>
        <end position="848"/>
    </location>
</feature>
<dbReference type="PANTHER" id="PTHR47759">
    <property type="entry name" value="OS04G0509100 PROTEIN"/>
    <property type="match status" value="1"/>
</dbReference>
<dbReference type="PANTHER" id="PTHR47759:SF2">
    <property type="entry name" value="TRIGLYCERIDE LIPASE"/>
    <property type="match status" value="1"/>
</dbReference>
<evidence type="ECO:0000313" key="5">
    <source>
        <dbReference type="Proteomes" id="UP000751190"/>
    </source>
</evidence>
<evidence type="ECO:0000256" key="2">
    <source>
        <dbReference type="SAM" id="SignalP"/>
    </source>
</evidence>
<reference evidence="4" key="1">
    <citation type="submission" date="2021-05" db="EMBL/GenBank/DDBJ databases">
        <title>The genome of the haptophyte Pavlova lutheri (Diacronema luteri, Pavlovales) - a model for lipid biosynthesis in eukaryotic algae.</title>
        <authorList>
            <person name="Hulatt C.J."/>
            <person name="Posewitz M.C."/>
        </authorList>
    </citation>
    <scope>NUCLEOTIDE SEQUENCE</scope>
    <source>
        <strain evidence="4">NIVA-4/92</strain>
    </source>
</reference>
<accession>A0A8J5XBE3</accession>
<keyword evidence="2" id="KW-0732">Signal</keyword>
<dbReference type="InterPro" id="IPR029058">
    <property type="entry name" value="AB_hydrolase_fold"/>
</dbReference>
<dbReference type="Proteomes" id="UP000751190">
    <property type="component" value="Unassembled WGS sequence"/>
</dbReference>
<feature type="compositionally biased region" description="Gly residues" evidence="1">
    <location>
        <begin position="637"/>
        <end position="655"/>
    </location>
</feature>
<evidence type="ECO:0000259" key="3">
    <source>
        <dbReference type="Pfam" id="PF01764"/>
    </source>
</evidence>
<feature type="chain" id="PRO_5035261470" description="Fungal lipase-type domain-containing protein" evidence="2">
    <location>
        <begin position="17"/>
        <end position="860"/>
    </location>
</feature>
<feature type="domain" description="Fungal lipase-type" evidence="3">
    <location>
        <begin position="423"/>
        <end position="593"/>
    </location>
</feature>
<protein>
    <recommendedName>
        <fullName evidence="3">Fungal lipase-type domain-containing protein</fullName>
    </recommendedName>
</protein>
<sequence>MRAILALCFAATVATGHRALRGAARAPRPLRGARARAVAPAPGPAAPDERPAFDFGRCAELGALAFDAYAPAEGGTWEVGSDGASVGYVCPRLACEVAEAVLRVRPLAVRGLPRSAARGVRDLLSARALRSPPCTLELSVLEGRTMAGADDVNAPARDVQRAHAERRRTGWLPSTAATFGPAPAGARASPPERAAEGGGNGGDGAAVSAAQAATAVAAPAEEGSDDGAYSLLVRFAAPSDRPRLRVSLRAARGPSADPRRPPLGACLLPLSALARDARAAGAPPARFSLPLRYAAPVGPGLLLGGALGLCSLGGAAGAVAGAALGAAGSARVRTAWIELEAELLPLPAAGALDATPDAAAAAARAVGLSAATGTPVTSVTPGVRWVDDLAPSTARFERMAYVDDERTDTQAVLWRDHAARELVLAFRGTEQSRPRDALTDAAIAQVRWPHGGGAAVCLDHDALAPRAQLHSGFERAWAAVSPRVAEIILAATGAGDRVGARRARRAGARDASTHGDGAREWSLYCTGHSLGGALATVAALELAQSEGLPLRHVGVYSFGSPRVGNAELCARVDRAVPEAFRVVNGQDAVPRLPRGAAAALARGALGGILDYAHSGTTVLIRESGEPACEVLERVGARAGGGGGGDGGVSADGGGARADPLELLDSPYPDPLEALERRWARSDANARSAKAEGGGEGDGEGGGEDGVEARAQRARAALRGAIAAGGAAAWAEVRRALRATRTGGSRGSAPAANRARSAFGASAARVADAAGLRRLRTRLRLSDAAALVGIELSASFVEAELQMARALRSGEALSHHLEPSYFAAMSNAAASLRAAPDAVAGGGGGGGERAGVVRAPAEEAE</sequence>
<feature type="region of interest" description="Disordered" evidence="1">
    <location>
        <begin position="837"/>
        <end position="860"/>
    </location>
</feature>
<comment type="caution">
    <text evidence="4">The sequence shown here is derived from an EMBL/GenBank/DDBJ whole genome shotgun (WGS) entry which is preliminary data.</text>
</comment>
<evidence type="ECO:0000256" key="1">
    <source>
        <dbReference type="SAM" id="MobiDB-lite"/>
    </source>
</evidence>
<feature type="region of interest" description="Disordered" evidence="1">
    <location>
        <begin position="151"/>
        <end position="206"/>
    </location>
</feature>
<evidence type="ECO:0000313" key="4">
    <source>
        <dbReference type="EMBL" id="KAG8457562.1"/>
    </source>
</evidence>
<feature type="region of interest" description="Disordered" evidence="1">
    <location>
        <begin position="682"/>
        <end position="706"/>
    </location>
</feature>
<name>A0A8J5XBE3_DIALT</name>
<dbReference type="Gene3D" id="3.40.50.1820">
    <property type="entry name" value="alpha/beta hydrolase"/>
    <property type="match status" value="1"/>
</dbReference>
<dbReference type="OrthoDB" id="567023at2759"/>
<proteinExistence type="predicted"/>
<organism evidence="4 5">
    <name type="scientific">Diacronema lutheri</name>
    <name type="common">Unicellular marine alga</name>
    <name type="synonym">Monochrysis lutheri</name>
    <dbReference type="NCBI Taxonomy" id="2081491"/>
    <lineage>
        <taxon>Eukaryota</taxon>
        <taxon>Haptista</taxon>
        <taxon>Haptophyta</taxon>
        <taxon>Pavlovophyceae</taxon>
        <taxon>Pavlovales</taxon>
        <taxon>Pavlovaceae</taxon>
        <taxon>Diacronema</taxon>
    </lineage>
</organism>
<dbReference type="CDD" id="cd00519">
    <property type="entry name" value="Lipase_3"/>
    <property type="match status" value="1"/>
</dbReference>
<feature type="compositionally biased region" description="Acidic residues" evidence="1">
    <location>
        <begin position="694"/>
        <end position="705"/>
    </location>
</feature>
<keyword evidence="5" id="KW-1185">Reference proteome</keyword>